<feature type="region of interest" description="Disordered" evidence="1">
    <location>
        <begin position="116"/>
        <end position="139"/>
    </location>
</feature>
<dbReference type="AlphaFoldDB" id="A0AB34JBU8"/>
<feature type="region of interest" description="Disordered" evidence="1">
    <location>
        <begin position="652"/>
        <end position="681"/>
    </location>
</feature>
<accession>A0AB34JBU8</accession>
<evidence type="ECO:0000313" key="3">
    <source>
        <dbReference type="Proteomes" id="UP001515480"/>
    </source>
</evidence>
<feature type="compositionally biased region" description="Basic and acidic residues" evidence="1">
    <location>
        <begin position="241"/>
        <end position="250"/>
    </location>
</feature>
<feature type="compositionally biased region" description="Polar residues" evidence="1">
    <location>
        <begin position="118"/>
        <end position="129"/>
    </location>
</feature>
<evidence type="ECO:0000256" key="1">
    <source>
        <dbReference type="SAM" id="MobiDB-lite"/>
    </source>
</evidence>
<comment type="caution">
    <text evidence="2">The sequence shown here is derived from an EMBL/GenBank/DDBJ whole genome shotgun (WGS) entry which is preliminary data.</text>
</comment>
<feature type="region of interest" description="Disordered" evidence="1">
    <location>
        <begin position="436"/>
        <end position="464"/>
    </location>
</feature>
<gene>
    <name evidence="2" type="ORF">AB1Y20_002960</name>
</gene>
<feature type="region of interest" description="Disordered" evidence="1">
    <location>
        <begin position="760"/>
        <end position="790"/>
    </location>
</feature>
<proteinExistence type="predicted"/>
<feature type="region of interest" description="Disordered" evidence="1">
    <location>
        <begin position="329"/>
        <end position="356"/>
    </location>
</feature>
<protein>
    <submittedName>
        <fullName evidence="2">Uncharacterized protein</fullName>
    </submittedName>
</protein>
<feature type="compositionally biased region" description="Polar residues" evidence="1">
    <location>
        <begin position="656"/>
        <end position="669"/>
    </location>
</feature>
<feature type="region of interest" description="Disordered" evidence="1">
    <location>
        <begin position="545"/>
        <end position="571"/>
    </location>
</feature>
<feature type="compositionally biased region" description="Polar residues" evidence="1">
    <location>
        <begin position="872"/>
        <end position="885"/>
    </location>
</feature>
<feature type="compositionally biased region" description="Basic and acidic residues" evidence="1">
    <location>
        <begin position="889"/>
        <end position="898"/>
    </location>
</feature>
<feature type="compositionally biased region" description="Polar residues" evidence="1">
    <location>
        <begin position="332"/>
        <end position="345"/>
    </location>
</feature>
<dbReference type="EMBL" id="JBGBPQ010000010">
    <property type="protein sequence ID" value="KAL1518672.1"/>
    <property type="molecule type" value="Genomic_DNA"/>
</dbReference>
<sequence>MSPSSSWRAVHEAIVSASAPDLCRAAIQLCTVEQLRALNQEAISLSDGGTQWIVRIQVDKVLNSAHGACSPSNQNRNGAGLAEAAAPANTVAVGADTLDAIAAALQAAVRSKGGAQLMTGQPAVSSGSTAEAEGERPARSTEEHLELLERLARQHEPGVAPPASALFWSTPRLVAWFESRSTRAASGAAPAAAAPAKAVAVGSDTLDAIAAALQAAVRSKGGAQLTTGQPAVSTGSTAEAEGERPARSTEEHLELLERLARQHEPGVAPPASALFWSTPRLVAWFESRSTRAASGAAPAAAAPAKAVAVGSDTLDAIAAALQAAVRSKGGAQLTTGQPAVSTGSTAEAEGERPARSTEEHLELLERLARQHEPGVAPPASALFWSTPRLVAWFESRSTRAASGAAPAAAAPAKAVAVGSDTLDAIAAALQAAVRSKGGAQLTTGQPAVSTGSTGEAEGERPARSTEELLELLERLARQHEPGVAPPASALFWSTPRLVAWFESRSTRAASGAAPAAAAPAKAVAVGADTLDAIAAALQAAVRSKGGAQLTTGQPAVSTGSTAEAEGERPARSTEEHLELLERLARQHEPGVAPPASALFWSTPRLVAWFESRSTRAASGAAPAAAAPAKAVAVGSDTLDAIAAALQAAVRSKGGAQLTTGQPAVSTGSTGEAEGERPARSTEEHLELLERLARQHEPGVAPPASALFWSTPRLVAWFESRSTRAASGAAPAAAAPAKAVAVGADTLDAIAAALQAAVRSKGGAQLTTGQPAVSTGSTGEAEGERPARSTEEHLELLERLARQHEPGVAPPASALFWSTPRLVAWFESRSTRAASGAAPAAAAPAKAVAVGADTLDAIAAALQAAVRSKGGAQLTTGQPAVSTGSTGEAEGERPARSTEEHLELLERLARQHEPGVAPPASALFWSTPRLVAWFESRSTRSAVEFAHKALVVD</sequence>
<feature type="compositionally biased region" description="Polar residues" evidence="1">
    <location>
        <begin position="548"/>
        <end position="561"/>
    </location>
</feature>
<name>A0AB34JBU8_PRYPA</name>
<feature type="compositionally biased region" description="Polar residues" evidence="1">
    <location>
        <begin position="764"/>
        <end position="777"/>
    </location>
</feature>
<feature type="compositionally biased region" description="Basic and acidic residues" evidence="1">
    <location>
        <begin position="781"/>
        <end position="790"/>
    </location>
</feature>
<feature type="region of interest" description="Disordered" evidence="1">
    <location>
        <begin position="221"/>
        <end position="250"/>
    </location>
</feature>
<feature type="compositionally biased region" description="Polar residues" evidence="1">
    <location>
        <begin position="440"/>
        <end position="453"/>
    </location>
</feature>
<dbReference type="Proteomes" id="UP001515480">
    <property type="component" value="Unassembled WGS sequence"/>
</dbReference>
<keyword evidence="3" id="KW-1185">Reference proteome</keyword>
<feature type="compositionally biased region" description="Polar residues" evidence="1">
    <location>
        <begin position="224"/>
        <end position="237"/>
    </location>
</feature>
<organism evidence="2 3">
    <name type="scientific">Prymnesium parvum</name>
    <name type="common">Toxic golden alga</name>
    <dbReference type="NCBI Taxonomy" id="97485"/>
    <lineage>
        <taxon>Eukaryota</taxon>
        <taxon>Haptista</taxon>
        <taxon>Haptophyta</taxon>
        <taxon>Prymnesiophyceae</taxon>
        <taxon>Prymnesiales</taxon>
        <taxon>Prymnesiaceae</taxon>
        <taxon>Prymnesium</taxon>
    </lineage>
</organism>
<feature type="region of interest" description="Disordered" evidence="1">
    <location>
        <begin position="868"/>
        <end position="898"/>
    </location>
</feature>
<reference evidence="2 3" key="1">
    <citation type="journal article" date="2024" name="Science">
        <title>Giant polyketide synthase enzymes in the biosynthesis of giant marine polyether toxins.</title>
        <authorList>
            <person name="Fallon T.R."/>
            <person name="Shende V.V."/>
            <person name="Wierzbicki I.H."/>
            <person name="Pendleton A.L."/>
            <person name="Watervoot N.F."/>
            <person name="Auber R.P."/>
            <person name="Gonzalez D.J."/>
            <person name="Wisecaver J.H."/>
            <person name="Moore B.S."/>
        </authorList>
    </citation>
    <scope>NUCLEOTIDE SEQUENCE [LARGE SCALE GENOMIC DNA]</scope>
    <source>
        <strain evidence="2 3">12B1</strain>
    </source>
</reference>
<evidence type="ECO:0000313" key="2">
    <source>
        <dbReference type="EMBL" id="KAL1518672.1"/>
    </source>
</evidence>